<dbReference type="AlphaFoldDB" id="A0A9W8AN69"/>
<evidence type="ECO:0000256" key="1">
    <source>
        <dbReference type="SAM" id="SignalP"/>
    </source>
</evidence>
<evidence type="ECO:0000313" key="2">
    <source>
        <dbReference type="EMBL" id="KAJ1951872.1"/>
    </source>
</evidence>
<protein>
    <submittedName>
        <fullName evidence="2">Uncharacterized protein</fullName>
    </submittedName>
</protein>
<dbReference type="Proteomes" id="UP001150925">
    <property type="component" value="Unassembled WGS sequence"/>
</dbReference>
<keyword evidence="3" id="KW-1185">Reference proteome</keyword>
<reference evidence="2" key="1">
    <citation type="submission" date="2022-07" db="EMBL/GenBank/DDBJ databases">
        <title>Phylogenomic reconstructions and comparative analyses of Kickxellomycotina fungi.</title>
        <authorList>
            <person name="Reynolds N.K."/>
            <person name="Stajich J.E."/>
            <person name="Barry K."/>
            <person name="Grigoriev I.V."/>
            <person name="Crous P."/>
            <person name="Smith M.E."/>
        </authorList>
    </citation>
    <scope>NUCLEOTIDE SEQUENCE</scope>
    <source>
        <strain evidence="2">RSA 1196</strain>
    </source>
</reference>
<organism evidence="2 3">
    <name type="scientific">Dispira parvispora</name>
    <dbReference type="NCBI Taxonomy" id="1520584"/>
    <lineage>
        <taxon>Eukaryota</taxon>
        <taxon>Fungi</taxon>
        <taxon>Fungi incertae sedis</taxon>
        <taxon>Zoopagomycota</taxon>
        <taxon>Kickxellomycotina</taxon>
        <taxon>Dimargaritomycetes</taxon>
        <taxon>Dimargaritales</taxon>
        <taxon>Dimargaritaceae</taxon>
        <taxon>Dispira</taxon>
    </lineage>
</organism>
<accession>A0A9W8AN69</accession>
<keyword evidence="1" id="KW-0732">Signal</keyword>
<dbReference type="OrthoDB" id="5985073at2759"/>
<feature type="chain" id="PRO_5040740395" evidence="1">
    <location>
        <begin position="23"/>
        <end position="218"/>
    </location>
</feature>
<name>A0A9W8AN69_9FUNG</name>
<feature type="signal peptide" evidence="1">
    <location>
        <begin position="1"/>
        <end position="22"/>
    </location>
</feature>
<comment type="caution">
    <text evidence="2">The sequence shown here is derived from an EMBL/GenBank/DDBJ whole genome shotgun (WGS) entry which is preliminary data.</text>
</comment>
<evidence type="ECO:0000313" key="3">
    <source>
        <dbReference type="Proteomes" id="UP001150925"/>
    </source>
</evidence>
<dbReference type="EMBL" id="JANBPY010003390">
    <property type="protein sequence ID" value="KAJ1951872.1"/>
    <property type="molecule type" value="Genomic_DNA"/>
</dbReference>
<proteinExistence type="predicted"/>
<sequence>MHRFTAVFFLVVSMSALSGIFGNPVNNPATDMTNPKLYRREAKELNFNLVWSVFQRYEDIFDMGEHSLYCLKDDLTGSLAVKTMYFGEASVAQGIYFEDTNQWYRLAKLRNGINTSDCYERAGGPETRNKVQLKPFTSIVTPLYPKDTKLFIKELNGTKVDYGAEHNGCVVVEDDYSFEGDLSMYISTGERKRKYFKGLDKVSVIEDKHCEIKQYKLE</sequence>
<gene>
    <name evidence="2" type="ORF">IWQ62_006353</name>
</gene>